<evidence type="ECO:0008006" key="3">
    <source>
        <dbReference type="Google" id="ProtNLM"/>
    </source>
</evidence>
<feature type="non-terminal residue" evidence="1">
    <location>
        <position position="77"/>
    </location>
</feature>
<accession>A0A3N4J6A7</accession>
<dbReference type="AlphaFoldDB" id="A0A3N4J6A7"/>
<dbReference type="EMBL" id="ML120447">
    <property type="protein sequence ID" value="RPA93706.1"/>
    <property type="molecule type" value="Genomic_DNA"/>
</dbReference>
<keyword evidence="2" id="KW-1185">Reference proteome</keyword>
<dbReference type="Proteomes" id="UP000276215">
    <property type="component" value="Unassembled WGS sequence"/>
</dbReference>
<reference evidence="1 2" key="1">
    <citation type="journal article" date="2018" name="Nat. Ecol. Evol.">
        <title>Pezizomycetes genomes reveal the molecular basis of ectomycorrhizal truffle lifestyle.</title>
        <authorList>
            <person name="Murat C."/>
            <person name="Payen T."/>
            <person name="Noel B."/>
            <person name="Kuo A."/>
            <person name="Morin E."/>
            <person name="Chen J."/>
            <person name="Kohler A."/>
            <person name="Krizsan K."/>
            <person name="Balestrini R."/>
            <person name="Da Silva C."/>
            <person name="Montanini B."/>
            <person name="Hainaut M."/>
            <person name="Levati E."/>
            <person name="Barry K.W."/>
            <person name="Belfiori B."/>
            <person name="Cichocki N."/>
            <person name="Clum A."/>
            <person name="Dockter R.B."/>
            <person name="Fauchery L."/>
            <person name="Guy J."/>
            <person name="Iotti M."/>
            <person name="Le Tacon F."/>
            <person name="Lindquist E.A."/>
            <person name="Lipzen A."/>
            <person name="Malagnac F."/>
            <person name="Mello A."/>
            <person name="Molinier V."/>
            <person name="Miyauchi S."/>
            <person name="Poulain J."/>
            <person name="Riccioni C."/>
            <person name="Rubini A."/>
            <person name="Sitrit Y."/>
            <person name="Splivallo R."/>
            <person name="Traeger S."/>
            <person name="Wang M."/>
            <person name="Zifcakova L."/>
            <person name="Wipf D."/>
            <person name="Zambonelli A."/>
            <person name="Paolocci F."/>
            <person name="Nowrousian M."/>
            <person name="Ottonello S."/>
            <person name="Baldrian P."/>
            <person name="Spatafora J.W."/>
            <person name="Henrissat B."/>
            <person name="Nagy L.G."/>
            <person name="Aury J.M."/>
            <person name="Wincker P."/>
            <person name="Grigoriev I.V."/>
            <person name="Bonfante P."/>
            <person name="Martin F.M."/>
        </authorList>
    </citation>
    <scope>NUCLEOTIDE SEQUENCE [LARGE SCALE GENOMIC DNA]</scope>
    <source>
        <strain evidence="1 2">120613-1</strain>
    </source>
</reference>
<proteinExistence type="predicted"/>
<dbReference type="OrthoDB" id="1737296at2759"/>
<protein>
    <recommendedName>
        <fullName evidence="3">Reverse transcriptase Ty1/copia-type domain-containing protein</fullName>
    </recommendedName>
</protein>
<feature type="non-terminal residue" evidence="1">
    <location>
        <position position="1"/>
    </location>
</feature>
<gene>
    <name evidence="1" type="ORF">L873DRAFT_1568608</name>
</gene>
<organism evidence="1 2">
    <name type="scientific">Choiromyces venosus 120613-1</name>
    <dbReference type="NCBI Taxonomy" id="1336337"/>
    <lineage>
        <taxon>Eukaryota</taxon>
        <taxon>Fungi</taxon>
        <taxon>Dikarya</taxon>
        <taxon>Ascomycota</taxon>
        <taxon>Pezizomycotina</taxon>
        <taxon>Pezizomycetes</taxon>
        <taxon>Pezizales</taxon>
        <taxon>Tuberaceae</taxon>
        <taxon>Choiromyces</taxon>
    </lineage>
</organism>
<evidence type="ECO:0000313" key="2">
    <source>
        <dbReference type="Proteomes" id="UP000276215"/>
    </source>
</evidence>
<sequence length="77" mass="8912">YILLTKFLTSKGLIISVLDPYIFIHIKYNIYISVYIDNITIHLTDSQYMTSLIEDLKIAFEITDLGEASFLLSLHIK</sequence>
<name>A0A3N4J6A7_9PEZI</name>
<evidence type="ECO:0000313" key="1">
    <source>
        <dbReference type="EMBL" id="RPA93706.1"/>
    </source>
</evidence>